<keyword evidence="2" id="KW-0413">Isomerase</keyword>
<protein>
    <submittedName>
        <fullName evidence="2">Maleylpyruvate isomerase family mycothiol-dependent enzyme</fullName>
    </submittedName>
</protein>
<dbReference type="Gene3D" id="1.20.120.450">
    <property type="entry name" value="dinb family like domain"/>
    <property type="match status" value="1"/>
</dbReference>
<comment type="caution">
    <text evidence="2">The sequence shown here is derived from an EMBL/GenBank/DDBJ whole genome shotgun (WGS) entry which is preliminary data.</text>
</comment>
<organism evidence="2 3">
    <name type="scientific">Saccharopolyspora halophila</name>
    <dbReference type="NCBI Taxonomy" id="405551"/>
    <lineage>
        <taxon>Bacteria</taxon>
        <taxon>Bacillati</taxon>
        <taxon>Actinomycetota</taxon>
        <taxon>Actinomycetes</taxon>
        <taxon>Pseudonocardiales</taxon>
        <taxon>Pseudonocardiaceae</taxon>
        <taxon>Saccharopolyspora</taxon>
    </lineage>
</organism>
<evidence type="ECO:0000313" key="3">
    <source>
        <dbReference type="Proteomes" id="UP001501218"/>
    </source>
</evidence>
<dbReference type="GO" id="GO:0016853">
    <property type="term" value="F:isomerase activity"/>
    <property type="evidence" value="ECO:0007669"/>
    <property type="project" value="UniProtKB-KW"/>
</dbReference>
<dbReference type="NCBIfam" id="TIGR03083">
    <property type="entry name" value="maleylpyruvate isomerase family mycothiol-dependent enzyme"/>
    <property type="match status" value="1"/>
</dbReference>
<name>A0ABP5T8H5_9PSEU</name>
<dbReference type="Pfam" id="PF11716">
    <property type="entry name" value="MDMPI_N"/>
    <property type="match status" value="1"/>
</dbReference>
<evidence type="ECO:0000259" key="1">
    <source>
        <dbReference type="Pfam" id="PF11716"/>
    </source>
</evidence>
<gene>
    <name evidence="2" type="ORF">GCM10009854_23900</name>
</gene>
<proteinExistence type="predicted"/>
<dbReference type="InterPro" id="IPR024344">
    <property type="entry name" value="MDMPI_metal-binding"/>
</dbReference>
<sequence length="200" mass="21853">MAVQERTDLLTFLETLTPEQWESPSLCAGWSVRRVVAHVISYDELSWFGVFKRAVRGGFRPDRINELGVADYAELGAERLLAVLRANLRPTGPITALGGQIPLVDGTIHHQDIRRPLGMPRQIPAERLRVVLDLALKAPPTGAKKRAEGLTARATDLDWTHGEGPEVTGPGEALLLALAGRKEALGDLDGRGMPMLTERL</sequence>
<dbReference type="Proteomes" id="UP001501218">
    <property type="component" value="Unassembled WGS sequence"/>
</dbReference>
<feature type="domain" description="Mycothiol-dependent maleylpyruvate isomerase metal-binding" evidence="1">
    <location>
        <begin position="4"/>
        <end position="86"/>
    </location>
</feature>
<accession>A0ABP5T8H5</accession>
<evidence type="ECO:0000313" key="2">
    <source>
        <dbReference type="EMBL" id="GAA2346208.1"/>
    </source>
</evidence>
<keyword evidence="3" id="KW-1185">Reference proteome</keyword>
<dbReference type="SUPFAM" id="SSF109854">
    <property type="entry name" value="DinB/YfiT-like putative metalloenzymes"/>
    <property type="match status" value="1"/>
</dbReference>
<dbReference type="EMBL" id="BAAARA010000007">
    <property type="protein sequence ID" value="GAA2346208.1"/>
    <property type="molecule type" value="Genomic_DNA"/>
</dbReference>
<dbReference type="InterPro" id="IPR017517">
    <property type="entry name" value="Maleyloyr_isom"/>
</dbReference>
<reference evidence="3" key="1">
    <citation type="journal article" date="2019" name="Int. J. Syst. Evol. Microbiol.">
        <title>The Global Catalogue of Microorganisms (GCM) 10K type strain sequencing project: providing services to taxonomists for standard genome sequencing and annotation.</title>
        <authorList>
            <consortium name="The Broad Institute Genomics Platform"/>
            <consortium name="The Broad Institute Genome Sequencing Center for Infectious Disease"/>
            <person name="Wu L."/>
            <person name="Ma J."/>
        </authorList>
    </citation>
    <scope>NUCLEOTIDE SEQUENCE [LARGE SCALE GENOMIC DNA]</scope>
    <source>
        <strain evidence="3">JCM 16221</strain>
    </source>
</reference>
<dbReference type="InterPro" id="IPR034660">
    <property type="entry name" value="DinB/YfiT-like"/>
</dbReference>